<keyword evidence="16" id="KW-1185">Reference proteome</keyword>
<keyword evidence="4" id="KW-0808">Transferase</keyword>
<dbReference type="GO" id="GO:0005634">
    <property type="term" value="C:nucleus"/>
    <property type="evidence" value="ECO:0007669"/>
    <property type="project" value="TreeGrafter"/>
</dbReference>
<dbReference type="SUPFAM" id="SSF56112">
    <property type="entry name" value="Protein kinase-like (PK-like)"/>
    <property type="match status" value="1"/>
</dbReference>
<feature type="region of interest" description="Disordered" evidence="13">
    <location>
        <begin position="653"/>
        <end position="685"/>
    </location>
</feature>
<sequence>MSVDKSDSECGDDSSDCSNKFWHRPHHDHSEATINDSSESLGTSAFDGVLAGKPNNKNNNSSKKTNKANNNTNSTASTANHIDDDRGISKRRQTKMLLVSLIESFCRVHGDSPEANRCVFFLICQTLSSLGFIDSEFLDEMSGVRSTFQSAFQTLFITAVETVNNPSFRKPMMIASSSATEDASQQSQQEHSLEQTPFVQGQQRQRQESLQEQPPIFDLNIQNSRYRNDFVQVSLLGRGGFASVWRAHNKLDNIDYAVKQIHLGPDLTDDDRGGDEEQNPYDKIFREIKHLARLEHKNVVRYYSSWLEYTSHAPENDHAKLSNYNHNHRHHHKMGEEESDNDSIFGGQDPTFDDHDEELTFSSAKLSEEDMSRIDFVNADDDVDDKKGKNIVTTTNNDSKNGTISFSPPPSSNNINNNHPSSSKMNCLPKESANSNKDTAVCIPNIDSKRSTRKERERRKSIKKRTRAKSRPRCGWTLYIQMYLCPATLYDYIKHRNDTGVSVDKVRNIELFTQILEGAAYIHSSGLIHRDLKPSNIFLTMTTTNEYHHMNNNGSRRHWRSSSSNHSRLHHQHSFSYDSVRNADGTLRDCMWNETWIPKLGDFGLAAAVMTTHCKEAPPSLLSTSSPMTDHLSSFMDHHHRGSQHSLMSLSSSYCRRGSDDSSSSSSSSSGEEEEEVVGEGNGPCVMHKLTSAVGTRTYAAPEQLADPPRPYDDKADIYSLGIIFFELYQPFRTVMERACAIERLKKGVFPDGFVEMYPKESALILWMMDEEPAHRPSAEQLLEFELFVPQSAAEEGMYSNLQAQLQAKSVALDTKDKEMAALRDKMEQIEQQNKKDMEVMQKRVDELQRQLSLVQLGHMECTPSPTTTSSSNSSNSGLSKILGHHHTPCK</sequence>
<evidence type="ECO:0000256" key="13">
    <source>
        <dbReference type="SAM" id="MobiDB-lite"/>
    </source>
</evidence>
<dbReference type="InterPro" id="IPR017441">
    <property type="entry name" value="Protein_kinase_ATP_BS"/>
</dbReference>
<feature type="compositionally biased region" description="Low complexity" evidence="13">
    <location>
        <begin position="661"/>
        <end position="670"/>
    </location>
</feature>
<dbReference type="InterPro" id="IPR008271">
    <property type="entry name" value="Ser/Thr_kinase_AS"/>
</dbReference>
<dbReference type="GO" id="GO:0017148">
    <property type="term" value="P:negative regulation of translation"/>
    <property type="evidence" value="ECO:0007669"/>
    <property type="project" value="UniProtKB-KW"/>
</dbReference>
<feature type="region of interest" description="Disordered" evidence="13">
    <location>
        <begin position="388"/>
        <end position="424"/>
    </location>
</feature>
<evidence type="ECO:0000256" key="4">
    <source>
        <dbReference type="ARBA" id="ARBA00022679"/>
    </source>
</evidence>
<dbReference type="PROSITE" id="PS00107">
    <property type="entry name" value="PROTEIN_KINASE_ATP"/>
    <property type="match status" value="1"/>
</dbReference>
<evidence type="ECO:0000256" key="7">
    <source>
        <dbReference type="ARBA" id="ARBA00022840"/>
    </source>
</evidence>
<accession>A0AAD5PDF1</accession>
<dbReference type="InterPro" id="IPR011009">
    <property type="entry name" value="Kinase-like_dom_sf"/>
</dbReference>
<feature type="compositionally biased region" description="Low complexity" evidence="13">
    <location>
        <begin position="55"/>
        <end position="80"/>
    </location>
</feature>
<feature type="compositionally biased region" description="Low complexity" evidence="13">
    <location>
        <begin position="412"/>
        <end position="423"/>
    </location>
</feature>
<dbReference type="Pfam" id="PF00069">
    <property type="entry name" value="Pkinase"/>
    <property type="match status" value="3"/>
</dbReference>
<feature type="compositionally biased region" description="Polar residues" evidence="13">
    <location>
        <begin position="32"/>
        <end position="43"/>
    </location>
</feature>
<dbReference type="Proteomes" id="UP001209540">
    <property type="component" value="Unassembled WGS sequence"/>
</dbReference>
<dbReference type="PROSITE" id="PS50011">
    <property type="entry name" value="PROTEIN_KINASE_DOM"/>
    <property type="match status" value="1"/>
</dbReference>
<dbReference type="InterPro" id="IPR054521">
    <property type="entry name" value="HRI2_3H"/>
</dbReference>
<evidence type="ECO:0000256" key="8">
    <source>
        <dbReference type="ARBA" id="ARBA00023193"/>
    </source>
</evidence>
<feature type="compositionally biased region" description="Low complexity" evidence="13">
    <location>
        <begin position="200"/>
        <end position="212"/>
    </location>
</feature>
<keyword evidence="5 11" id="KW-0547">Nucleotide-binding</keyword>
<keyword evidence="2" id="KW-0723">Serine/threonine-protein kinase</keyword>
<dbReference type="GO" id="GO:0004694">
    <property type="term" value="F:eukaryotic translation initiation factor 2alpha kinase activity"/>
    <property type="evidence" value="ECO:0007669"/>
    <property type="project" value="TreeGrafter"/>
</dbReference>
<feature type="coiled-coil region" evidence="12">
    <location>
        <begin position="813"/>
        <end position="851"/>
    </location>
</feature>
<feature type="region of interest" description="Disordered" evidence="13">
    <location>
        <begin position="176"/>
        <end position="212"/>
    </location>
</feature>
<keyword evidence="12" id="KW-0175">Coiled coil</keyword>
<dbReference type="EMBL" id="JAIXMP010000021">
    <property type="protein sequence ID" value="KAI9256552.1"/>
    <property type="molecule type" value="Genomic_DNA"/>
</dbReference>
<feature type="region of interest" description="Disordered" evidence="13">
    <location>
        <begin position="618"/>
        <end position="638"/>
    </location>
</feature>
<evidence type="ECO:0000256" key="2">
    <source>
        <dbReference type="ARBA" id="ARBA00022527"/>
    </source>
</evidence>
<dbReference type="GO" id="GO:0005737">
    <property type="term" value="C:cytoplasm"/>
    <property type="evidence" value="ECO:0007669"/>
    <property type="project" value="TreeGrafter"/>
</dbReference>
<evidence type="ECO:0000259" key="14">
    <source>
        <dbReference type="PROSITE" id="PS50011"/>
    </source>
</evidence>
<protein>
    <recommendedName>
        <fullName evidence="1">non-specific serine/threonine protein kinase</fullName>
        <ecNumber evidence="1">2.7.11.1</ecNumber>
    </recommendedName>
    <alternativeName>
        <fullName evidence="10">Heme-regulated eukaryotic initiation factor eIF-2-alpha kinase</fullName>
    </alternativeName>
</protein>
<evidence type="ECO:0000256" key="1">
    <source>
        <dbReference type="ARBA" id="ARBA00012513"/>
    </source>
</evidence>
<dbReference type="Gene3D" id="3.30.200.20">
    <property type="entry name" value="Phosphorylase Kinase, domain 1"/>
    <property type="match status" value="1"/>
</dbReference>
<keyword evidence="3" id="KW-0597">Phosphoprotein</keyword>
<feature type="region of interest" description="Disordered" evidence="13">
    <location>
        <begin position="861"/>
        <end position="891"/>
    </location>
</feature>
<proteinExistence type="inferred from homology"/>
<evidence type="ECO:0000256" key="5">
    <source>
        <dbReference type="ARBA" id="ARBA00022741"/>
    </source>
</evidence>
<dbReference type="Pfam" id="PF22949">
    <property type="entry name" value="HRI2_3H"/>
    <property type="match status" value="1"/>
</dbReference>
<evidence type="ECO:0000256" key="11">
    <source>
        <dbReference type="PROSITE-ProRule" id="PRU10141"/>
    </source>
</evidence>
<evidence type="ECO:0000313" key="15">
    <source>
        <dbReference type="EMBL" id="KAI9256552.1"/>
    </source>
</evidence>
<dbReference type="SMART" id="SM00220">
    <property type="entry name" value="S_TKc"/>
    <property type="match status" value="1"/>
</dbReference>
<dbReference type="InterPro" id="IPR000719">
    <property type="entry name" value="Prot_kinase_dom"/>
</dbReference>
<dbReference type="AlphaFoldDB" id="A0AAD5PDF1"/>
<dbReference type="Gene3D" id="1.10.510.10">
    <property type="entry name" value="Transferase(Phosphotransferase) domain 1"/>
    <property type="match status" value="1"/>
</dbReference>
<dbReference type="GO" id="GO:0005524">
    <property type="term" value="F:ATP binding"/>
    <property type="evidence" value="ECO:0007669"/>
    <property type="project" value="UniProtKB-UniRule"/>
</dbReference>
<dbReference type="PANTHER" id="PTHR11042:SF187">
    <property type="entry name" value="EUKARYOTIC TRANSLATION INITIATION FACTOR 2-ALPHA KINASE 2"/>
    <property type="match status" value="1"/>
</dbReference>
<dbReference type="PROSITE" id="PS00108">
    <property type="entry name" value="PROTEIN_KINASE_ST"/>
    <property type="match status" value="1"/>
</dbReference>
<comment type="similarity">
    <text evidence="9">Belongs to the protein kinase superfamily. Ser/Thr protein kinase family. GCN2 subfamily.</text>
</comment>
<evidence type="ECO:0000256" key="12">
    <source>
        <dbReference type="SAM" id="Coils"/>
    </source>
</evidence>
<keyword evidence="8" id="KW-0652">Protein synthesis inhibitor</keyword>
<keyword evidence="6 15" id="KW-0418">Kinase</keyword>
<reference evidence="15" key="1">
    <citation type="journal article" date="2022" name="IScience">
        <title>Evolution of zygomycete secretomes and the origins of terrestrial fungal ecologies.</title>
        <authorList>
            <person name="Chang Y."/>
            <person name="Wang Y."/>
            <person name="Mondo S."/>
            <person name="Ahrendt S."/>
            <person name="Andreopoulos W."/>
            <person name="Barry K."/>
            <person name="Beard J."/>
            <person name="Benny G.L."/>
            <person name="Blankenship S."/>
            <person name="Bonito G."/>
            <person name="Cuomo C."/>
            <person name="Desiro A."/>
            <person name="Gervers K.A."/>
            <person name="Hundley H."/>
            <person name="Kuo A."/>
            <person name="LaButti K."/>
            <person name="Lang B.F."/>
            <person name="Lipzen A."/>
            <person name="O'Donnell K."/>
            <person name="Pangilinan J."/>
            <person name="Reynolds N."/>
            <person name="Sandor L."/>
            <person name="Smith M.E."/>
            <person name="Tsang A."/>
            <person name="Grigoriev I.V."/>
            <person name="Stajich J.E."/>
            <person name="Spatafora J.W."/>
        </authorList>
    </citation>
    <scope>NUCLEOTIDE SEQUENCE</scope>
    <source>
        <strain evidence="15">RSA 2281</strain>
    </source>
</reference>
<comment type="caution">
    <text evidence="15">The sequence shown here is derived from an EMBL/GenBank/DDBJ whole genome shotgun (WGS) entry which is preliminary data.</text>
</comment>
<feature type="binding site" evidence="11">
    <location>
        <position position="259"/>
    </location>
    <ligand>
        <name>ATP</name>
        <dbReference type="ChEBI" id="CHEBI:30616"/>
    </ligand>
</feature>
<evidence type="ECO:0000256" key="3">
    <source>
        <dbReference type="ARBA" id="ARBA00022553"/>
    </source>
</evidence>
<organism evidence="15 16">
    <name type="scientific">Phascolomyces articulosus</name>
    <dbReference type="NCBI Taxonomy" id="60185"/>
    <lineage>
        <taxon>Eukaryota</taxon>
        <taxon>Fungi</taxon>
        <taxon>Fungi incertae sedis</taxon>
        <taxon>Mucoromycota</taxon>
        <taxon>Mucoromycotina</taxon>
        <taxon>Mucoromycetes</taxon>
        <taxon>Mucorales</taxon>
        <taxon>Lichtheimiaceae</taxon>
        <taxon>Phascolomyces</taxon>
    </lineage>
</organism>
<dbReference type="EC" id="2.7.11.1" evidence="1"/>
<evidence type="ECO:0000256" key="10">
    <source>
        <dbReference type="ARBA" id="ARBA00042914"/>
    </source>
</evidence>
<feature type="region of interest" description="Disordered" evidence="13">
    <location>
        <begin position="1"/>
        <end position="88"/>
    </location>
</feature>
<evidence type="ECO:0000256" key="6">
    <source>
        <dbReference type="ARBA" id="ARBA00022777"/>
    </source>
</evidence>
<feature type="compositionally biased region" description="Basic residues" evidence="13">
    <location>
        <begin position="451"/>
        <end position="468"/>
    </location>
</feature>
<dbReference type="PANTHER" id="PTHR11042">
    <property type="entry name" value="EUKARYOTIC TRANSLATION INITIATION FACTOR 2-ALPHA KINASE EIF2-ALPHA KINASE -RELATED"/>
    <property type="match status" value="1"/>
</dbReference>
<name>A0AAD5PDF1_9FUNG</name>
<evidence type="ECO:0000256" key="9">
    <source>
        <dbReference type="ARBA" id="ARBA00037982"/>
    </source>
</evidence>
<feature type="domain" description="Protein kinase" evidence="14">
    <location>
        <begin position="230"/>
        <end position="789"/>
    </location>
</feature>
<feature type="compositionally biased region" description="Low complexity" evidence="13">
    <location>
        <begin position="863"/>
        <end position="877"/>
    </location>
</feature>
<feature type="region of interest" description="Disordered" evidence="13">
    <location>
        <begin position="447"/>
        <end position="468"/>
    </location>
</feature>
<feature type="compositionally biased region" description="Low complexity" evidence="13">
    <location>
        <begin position="618"/>
        <end position="627"/>
    </location>
</feature>
<feature type="compositionally biased region" description="Polar residues" evidence="13">
    <location>
        <begin position="391"/>
        <end position="404"/>
    </location>
</feature>
<gene>
    <name evidence="15" type="ORF">BDA99DRAFT_516744</name>
</gene>
<evidence type="ECO:0000313" key="16">
    <source>
        <dbReference type="Proteomes" id="UP001209540"/>
    </source>
</evidence>
<keyword evidence="7 11" id="KW-0067">ATP-binding</keyword>
<dbReference type="InterPro" id="IPR050339">
    <property type="entry name" value="CC_SR_Kinase"/>
</dbReference>
<reference evidence="15" key="2">
    <citation type="submission" date="2023-02" db="EMBL/GenBank/DDBJ databases">
        <authorList>
            <consortium name="DOE Joint Genome Institute"/>
            <person name="Mondo S.J."/>
            <person name="Chang Y."/>
            <person name="Wang Y."/>
            <person name="Ahrendt S."/>
            <person name="Andreopoulos W."/>
            <person name="Barry K."/>
            <person name="Beard J."/>
            <person name="Benny G.L."/>
            <person name="Blankenship S."/>
            <person name="Bonito G."/>
            <person name="Cuomo C."/>
            <person name="Desiro A."/>
            <person name="Gervers K.A."/>
            <person name="Hundley H."/>
            <person name="Kuo A."/>
            <person name="LaButti K."/>
            <person name="Lang B.F."/>
            <person name="Lipzen A."/>
            <person name="O'Donnell K."/>
            <person name="Pangilinan J."/>
            <person name="Reynolds N."/>
            <person name="Sandor L."/>
            <person name="Smith M.W."/>
            <person name="Tsang A."/>
            <person name="Grigoriev I.V."/>
            <person name="Stajich J.E."/>
            <person name="Spatafora J.W."/>
        </authorList>
    </citation>
    <scope>NUCLEOTIDE SEQUENCE</scope>
    <source>
        <strain evidence="15">RSA 2281</strain>
    </source>
</reference>